<evidence type="ECO:0000313" key="10">
    <source>
        <dbReference type="Proteomes" id="UP001456524"/>
    </source>
</evidence>
<evidence type="ECO:0000256" key="1">
    <source>
        <dbReference type="ARBA" id="ARBA00004141"/>
    </source>
</evidence>
<comment type="similarity">
    <text evidence="5">Belongs to the SAT4 family.</text>
</comment>
<feature type="transmembrane region" description="Helical" evidence="7">
    <location>
        <begin position="44"/>
        <end position="64"/>
    </location>
</feature>
<evidence type="ECO:0000256" key="4">
    <source>
        <dbReference type="ARBA" id="ARBA00023136"/>
    </source>
</evidence>
<keyword evidence="2 7" id="KW-0812">Transmembrane</keyword>
<dbReference type="PANTHER" id="PTHR33048:SF129">
    <property type="entry name" value="INTEGRAL MEMBRANE PROTEIN-RELATED"/>
    <property type="match status" value="1"/>
</dbReference>
<evidence type="ECO:0000256" key="5">
    <source>
        <dbReference type="ARBA" id="ARBA00038359"/>
    </source>
</evidence>
<keyword evidence="3 7" id="KW-1133">Transmembrane helix</keyword>
<dbReference type="EMBL" id="JBBWUH010000003">
    <property type="protein sequence ID" value="KAK8174272.1"/>
    <property type="molecule type" value="Genomic_DNA"/>
</dbReference>
<feature type="compositionally biased region" description="Low complexity" evidence="6">
    <location>
        <begin position="305"/>
        <end position="323"/>
    </location>
</feature>
<keyword evidence="10" id="KW-1185">Reference proteome</keyword>
<dbReference type="InterPro" id="IPR049326">
    <property type="entry name" value="Rhodopsin_dom_fungi"/>
</dbReference>
<feature type="transmembrane region" description="Helical" evidence="7">
    <location>
        <begin position="159"/>
        <end position="177"/>
    </location>
</feature>
<accession>A0ABR1Y1D3</accession>
<dbReference type="InterPro" id="IPR052337">
    <property type="entry name" value="SAT4-like"/>
</dbReference>
<evidence type="ECO:0000256" key="6">
    <source>
        <dbReference type="SAM" id="MobiDB-lite"/>
    </source>
</evidence>
<evidence type="ECO:0000313" key="9">
    <source>
        <dbReference type="EMBL" id="KAK8174272.1"/>
    </source>
</evidence>
<feature type="domain" description="Rhodopsin" evidence="8">
    <location>
        <begin position="29"/>
        <end position="250"/>
    </location>
</feature>
<feature type="compositionally biased region" description="Polar residues" evidence="6">
    <location>
        <begin position="382"/>
        <end position="392"/>
    </location>
</feature>
<comment type="caution">
    <text evidence="9">The sequence shown here is derived from an EMBL/GenBank/DDBJ whole genome shotgun (WGS) entry which is preliminary data.</text>
</comment>
<comment type="subcellular location">
    <subcellularLocation>
        <location evidence="1">Membrane</location>
        <topology evidence="1">Multi-pass membrane protein</topology>
    </subcellularLocation>
</comment>
<evidence type="ECO:0000259" key="8">
    <source>
        <dbReference type="Pfam" id="PF20684"/>
    </source>
</evidence>
<reference evidence="9 10" key="1">
    <citation type="journal article" date="2022" name="G3 (Bethesda)">
        <title>Enemy or ally: a genomic approach to elucidate the lifestyle of Phyllosticta citrichinaensis.</title>
        <authorList>
            <person name="Buijs V.A."/>
            <person name="Groenewald J.Z."/>
            <person name="Haridas S."/>
            <person name="LaButti K.M."/>
            <person name="Lipzen A."/>
            <person name="Martin F.M."/>
            <person name="Barry K."/>
            <person name="Grigoriev I.V."/>
            <person name="Crous P.W."/>
            <person name="Seidl M.F."/>
        </authorList>
    </citation>
    <scope>NUCLEOTIDE SEQUENCE [LARGE SCALE GENOMIC DNA]</scope>
    <source>
        <strain evidence="9 10">CBS 129764</strain>
    </source>
</reference>
<sequence>MAESDDGPTVLRELLISLATLSCFMMVCRIYARYFLLRIPGLDDALAIIFLLGFTACDFTGTFYGSGRRKDQISPASRHTYKKVIPSGLLLYFIACGLIRLSIAAFLPRLNRERRFLILVYLLAVAITLTTVGSFFAFIFQCHPIKALWLDKQPGINSALGIFYDIMLLLAPIWVLHQNMMFSVRLMRIAFVFAVGIFAIIAGIIRFAYIVRPHDARATHYVFRGAIWTNLEAHCGLWVACAPALQSLLRLIPSSVPLVVAGEKPRRRTSSTARRRSRGSIGDVFSSTPLSSFLARWQWSNVLSRRNNQRSTDQTQTRSSQTRVGSTLDEPANSHSHAWHTAPTTQGQDDDGGRGGLEMGDVGHAAKDMETGDGDGIYRTIVISQESDSRLGSYNEGAVEGRDNP</sequence>
<protein>
    <recommendedName>
        <fullName evidence="8">Rhodopsin domain-containing protein</fullName>
    </recommendedName>
</protein>
<dbReference type="Pfam" id="PF20684">
    <property type="entry name" value="Fung_rhodopsin"/>
    <property type="match status" value="1"/>
</dbReference>
<feature type="region of interest" description="Disordered" evidence="6">
    <location>
        <begin position="305"/>
        <end position="405"/>
    </location>
</feature>
<feature type="transmembrane region" description="Helical" evidence="7">
    <location>
        <begin position="119"/>
        <end position="139"/>
    </location>
</feature>
<keyword evidence="4 7" id="KW-0472">Membrane</keyword>
<evidence type="ECO:0000256" key="3">
    <source>
        <dbReference type="ARBA" id="ARBA00022989"/>
    </source>
</evidence>
<dbReference type="PANTHER" id="PTHR33048">
    <property type="entry name" value="PTH11-LIKE INTEGRAL MEMBRANE PROTEIN (AFU_ORTHOLOGUE AFUA_5G11245)"/>
    <property type="match status" value="1"/>
</dbReference>
<name>A0ABR1Y1D3_9PEZI</name>
<dbReference type="Proteomes" id="UP001456524">
    <property type="component" value="Unassembled WGS sequence"/>
</dbReference>
<feature type="transmembrane region" description="Helical" evidence="7">
    <location>
        <begin position="14"/>
        <end position="32"/>
    </location>
</feature>
<proteinExistence type="inferred from homology"/>
<feature type="transmembrane region" description="Helical" evidence="7">
    <location>
        <begin position="189"/>
        <end position="209"/>
    </location>
</feature>
<organism evidence="9 10">
    <name type="scientific">Phyllosticta citrichinensis</name>
    <dbReference type="NCBI Taxonomy" id="1130410"/>
    <lineage>
        <taxon>Eukaryota</taxon>
        <taxon>Fungi</taxon>
        <taxon>Dikarya</taxon>
        <taxon>Ascomycota</taxon>
        <taxon>Pezizomycotina</taxon>
        <taxon>Dothideomycetes</taxon>
        <taxon>Dothideomycetes incertae sedis</taxon>
        <taxon>Botryosphaeriales</taxon>
        <taxon>Phyllostictaceae</taxon>
        <taxon>Phyllosticta</taxon>
    </lineage>
</organism>
<evidence type="ECO:0000256" key="2">
    <source>
        <dbReference type="ARBA" id="ARBA00022692"/>
    </source>
</evidence>
<gene>
    <name evidence="9" type="ORF">IWX90DRAFT_512629</name>
</gene>
<evidence type="ECO:0000256" key="7">
    <source>
        <dbReference type="SAM" id="Phobius"/>
    </source>
</evidence>
<feature type="transmembrane region" description="Helical" evidence="7">
    <location>
        <begin position="84"/>
        <end position="107"/>
    </location>
</feature>